<name>A0A2S9Y0I5_9BACT</name>
<evidence type="ECO:0000313" key="2">
    <source>
        <dbReference type="EMBL" id="PRP98614.1"/>
    </source>
</evidence>
<accession>A0A2S9Y0I5</accession>
<evidence type="ECO:0000259" key="1">
    <source>
        <dbReference type="Pfam" id="PF05099"/>
    </source>
</evidence>
<dbReference type="Pfam" id="PF05099">
    <property type="entry name" value="TerB"/>
    <property type="match status" value="1"/>
</dbReference>
<dbReference type="EMBL" id="PVNL01000124">
    <property type="protein sequence ID" value="PRP98614.1"/>
    <property type="molecule type" value="Genomic_DNA"/>
</dbReference>
<dbReference type="AlphaFoldDB" id="A0A2S9Y0I5"/>
<organism evidence="2 3">
    <name type="scientific">Enhygromyxa salina</name>
    <dbReference type="NCBI Taxonomy" id="215803"/>
    <lineage>
        <taxon>Bacteria</taxon>
        <taxon>Pseudomonadati</taxon>
        <taxon>Myxococcota</taxon>
        <taxon>Polyangia</taxon>
        <taxon>Nannocystales</taxon>
        <taxon>Nannocystaceae</taxon>
        <taxon>Enhygromyxa</taxon>
    </lineage>
</organism>
<feature type="domain" description="Co-chaperone DjlA N-terminal" evidence="1">
    <location>
        <begin position="57"/>
        <end position="102"/>
    </location>
</feature>
<reference evidence="2 3" key="1">
    <citation type="submission" date="2018-03" db="EMBL/GenBank/DDBJ databases">
        <title>Draft Genome Sequences of the Obligatory Marine Myxobacteria Enhygromyxa salina SWB007.</title>
        <authorList>
            <person name="Poehlein A."/>
            <person name="Moghaddam J.A."/>
            <person name="Harms H."/>
            <person name="Alanjari M."/>
            <person name="Koenig G.M."/>
            <person name="Daniel R."/>
            <person name="Schaeberle T.F."/>
        </authorList>
    </citation>
    <scope>NUCLEOTIDE SEQUENCE [LARGE SCALE GENOMIC DNA]</scope>
    <source>
        <strain evidence="2 3">SWB007</strain>
    </source>
</reference>
<dbReference type="SUPFAM" id="SSF158682">
    <property type="entry name" value="TerB-like"/>
    <property type="match status" value="1"/>
</dbReference>
<comment type="caution">
    <text evidence="2">The sequence shown here is derived from an EMBL/GenBank/DDBJ whole genome shotgun (WGS) entry which is preliminary data.</text>
</comment>
<dbReference type="Gene3D" id="1.10.3680.10">
    <property type="entry name" value="TerB-like"/>
    <property type="match status" value="1"/>
</dbReference>
<dbReference type="InterPro" id="IPR029024">
    <property type="entry name" value="TerB-like"/>
</dbReference>
<dbReference type="Proteomes" id="UP000238823">
    <property type="component" value="Unassembled WGS sequence"/>
</dbReference>
<protein>
    <submittedName>
        <fullName evidence="2">Tellurite resistance protein TerB</fullName>
    </submittedName>
</protein>
<evidence type="ECO:0000313" key="3">
    <source>
        <dbReference type="Proteomes" id="UP000238823"/>
    </source>
</evidence>
<sequence length="309" mass="33555">MDMSPTVATLALRVMRTVARCDGETATESELVIAAAQLLGASADVDAVEPDELRDAALDPKQAEQVVQAAILTALMDGEVSPSELTIVRAIAAALGVNEPRVKNLEQLAAGRVRAMWVDLARRSWARDVFVRALETEGPRGVWKIVGPMLGRAKDPELAARYIETGALAHDTMGYAYFQFVTSNELPFPGEGNGVAEAGVWHDCAHVLGGYGIEPSEEIQLVSFVAGFSRQDPFFWLFTITLQFHLGISMSPYSAPETGLFDPPAVLRAFQRGAAMTLDLSASGFDPWQLFPRNLEQLRRELNVGPRSA</sequence>
<proteinExistence type="predicted"/>
<dbReference type="InterPro" id="IPR007791">
    <property type="entry name" value="DjlA_N"/>
</dbReference>
<dbReference type="CDD" id="cd07177">
    <property type="entry name" value="terB_like"/>
    <property type="match status" value="1"/>
</dbReference>
<gene>
    <name evidence="2" type="ORF">ENSA7_65570</name>
</gene>